<name>A0ABV5NGP5_9ACTN</name>
<comment type="caution">
    <text evidence="8">The sequence shown here is derived from an EMBL/GenBank/DDBJ whole genome shotgun (WGS) entry which is preliminary data.</text>
</comment>
<evidence type="ECO:0000256" key="4">
    <source>
        <dbReference type="ARBA" id="ARBA00023082"/>
    </source>
</evidence>
<evidence type="ECO:0000313" key="9">
    <source>
        <dbReference type="Proteomes" id="UP001589568"/>
    </source>
</evidence>
<evidence type="ECO:0000256" key="2">
    <source>
        <dbReference type="ARBA" id="ARBA00011344"/>
    </source>
</evidence>
<dbReference type="Pfam" id="PF08281">
    <property type="entry name" value="Sigma70_r4_2"/>
    <property type="match status" value="1"/>
</dbReference>
<keyword evidence="9" id="KW-1185">Reference proteome</keyword>
<comment type="similarity">
    <text evidence="1">Belongs to the sigma-70 factor family. ECF subfamily.</text>
</comment>
<dbReference type="InterPro" id="IPR014284">
    <property type="entry name" value="RNA_pol_sigma-70_dom"/>
</dbReference>
<dbReference type="InterPro" id="IPR013249">
    <property type="entry name" value="RNA_pol_sigma70_r4_t2"/>
</dbReference>
<dbReference type="SUPFAM" id="SSF88659">
    <property type="entry name" value="Sigma3 and sigma4 domains of RNA polymerase sigma factors"/>
    <property type="match status" value="1"/>
</dbReference>
<dbReference type="NCBIfam" id="TIGR02937">
    <property type="entry name" value="sigma70-ECF"/>
    <property type="match status" value="1"/>
</dbReference>
<proteinExistence type="inferred from homology"/>
<feature type="domain" description="RNA polymerase sigma factor 70 region 4 type 2" evidence="7">
    <location>
        <begin position="107"/>
        <end position="155"/>
    </location>
</feature>
<dbReference type="NCBIfam" id="NF007214">
    <property type="entry name" value="PRK09636.1"/>
    <property type="match status" value="1"/>
</dbReference>
<feature type="domain" description="RNA polymerase sigma-70 region 2" evidence="6">
    <location>
        <begin position="8"/>
        <end position="71"/>
    </location>
</feature>
<dbReference type="InterPro" id="IPR032710">
    <property type="entry name" value="NTF2-like_dom_sf"/>
</dbReference>
<dbReference type="PANTHER" id="PTHR30173:SF36">
    <property type="entry name" value="ECF RNA POLYMERASE SIGMA FACTOR SIGJ"/>
    <property type="match status" value="1"/>
</dbReference>
<dbReference type="PANTHER" id="PTHR30173">
    <property type="entry name" value="SIGMA 19 FACTOR"/>
    <property type="match status" value="1"/>
</dbReference>
<gene>
    <name evidence="8" type="primary">sigJ</name>
    <name evidence="8" type="ORF">ACFFR3_08030</name>
</gene>
<organism evidence="8 9">
    <name type="scientific">Nonomuraea salmonea</name>
    <dbReference type="NCBI Taxonomy" id="46181"/>
    <lineage>
        <taxon>Bacteria</taxon>
        <taxon>Bacillati</taxon>
        <taxon>Actinomycetota</taxon>
        <taxon>Actinomycetes</taxon>
        <taxon>Streptosporangiales</taxon>
        <taxon>Streptosporangiaceae</taxon>
        <taxon>Nonomuraea</taxon>
    </lineage>
</organism>
<dbReference type="SUPFAM" id="SSF54427">
    <property type="entry name" value="NTF2-like"/>
    <property type="match status" value="1"/>
</dbReference>
<protein>
    <submittedName>
        <fullName evidence="8">RNA polymerase sigma factor SigJ</fullName>
    </submittedName>
</protein>
<evidence type="ECO:0000313" key="8">
    <source>
        <dbReference type="EMBL" id="MFB9469452.1"/>
    </source>
</evidence>
<sequence length="291" mass="32030">MAAADTTFNQHRNLLFTLVYEILGSVHDAEDVVQETWLAWATVEADQIEHPKAYLVRIAVRQALARSRRLRAAREDYVGPWLPEPLLTAADPAEAAFQAEELTFGLLVVLETLSPLERAAFVLREGFGYEHAEIARLLERSPAAARQLIHRAREHVQARRPRFPADPDLARQAAERFLAATLGGHLGDLMDVLAPDVTLWTDGGGAVPAALRPVNGAAKVARLLAKLGPRYGHLRARWLHDSQPTALLTAEDELLAVLVLDLDAVTGRTRHIYGIVNPGKLTHLSPATNYV</sequence>
<dbReference type="InterPro" id="IPR036388">
    <property type="entry name" value="WH-like_DNA-bd_sf"/>
</dbReference>
<evidence type="ECO:0000256" key="1">
    <source>
        <dbReference type="ARBA" id="ARBA00010641"/>
    </source>
</evidence>
<dbReference type="SUPFAM" id="SSF88946">
    <property type="entry name" value="Sigma2 domain of RNA polymerase sigma factors"/>
    <property type="match status" value="1"/>
</dbReference>
<dbReference type="Gene3D" id="1.10.10.10">
    <property type="entry name" value="Winged helix-like DNA-binding domain superfamily/Winged helix DNA-binding domain"/>
    <property type="match status" value="1"/>
</dbReference>
<keyword evidence="4" id="KW-0731">Sigma factor</keyword>
<reference evidence="8 9" key="1">
    <citation type="submission" date="2024-09" db="EMBL/GenBank/DDBJ databases">
        <authorList>
            <person name="Sun Q."/>
            <person name="Mori K."/>
        </authorList>
    </citation>
    <scope>NUCLEOTIDE SEQUENCE [LARGE SCALE GENOMIC DNA]</scope>
    <source>
        <strain evidence="8 9">JCM 3324</strain>
    </source>
</reference>
<dbReference type="RefSeq" id="WP_379482853.1">
    <property type="nucleotide sequence ID" value="NZ_JBHMCF010000008.1"/>
</dbReference>
<dbReference type="Pfam" id="PF04542">
    <property type="entry name" value="Sigma70_r2"/>
    <property type="match status" value="1"/>
</dbReference>
<keyword evidence="3" id="KW-0805">Transcription regulation</keyword>
<comment type="subunit">
    <text evidence="2">Interacts transiently with the RNA polymerase catalytic core formed by RpoA, RpoB, RpoC and RpoZ (2 alpha, 1 beta, 1 beta' and 1 omega subunit) to form the RNA polymerase holoenzyme that can initiate transcription.</text>
</comment>
<dbReference type="InterPro" id="IPR013325">
    <property type="entry name" value="RNA_pol_sigma_r2"/>
</dbReference>
<evidence type="ECO:0000256" key="5">
    <source>
        <dbReference type="ARBA" id="ARBA00023163"/>
    </source>
</evidence>
<dbReference type="InterPro" id="IPR052704">
    <property type="entry name" value="ECF_Sigma-70_Domain"/>
</dbReference>
<evidence type="ECO:0000256" key="3">
    <source>
        <dbReference type="ARBA" id="ARBA00023015"/>
    </source>
</evidence>
<dbReference type="InterPro" id="IPR007627">
    <property type="entry name" value="RNA_pol_sigma70_r2"/>
</dbReference>
<accession>A0ABV5NGP5</accession>
<dbReference type="EMBL" id="JBHMCF010000008">
    <property type="protein sequence ID" value="MFB9469452.1"/>
    <property type="molecule type" value="Genomic_DNA"/>
</dbReference>
<dbReference type="Proteomes" id="UP001589568">
    <property type="component" value="Unassembled WGS sequence"/>
</dbReference>
<evidence type="ECO:0000259" key="7">
    <source>
        <dbReference type="Pfam" id="PF08281"/>
    </source>
</evidence>
<evidence type="ECO:0000259" key="6">
    <source>
        <dbReference type="Pfam" id="PF04542"/>
    </source>
</evidence>
<dbReference type="InterPro" id="IPR013324">
    <property type="entry name" value="RNA_pol_sigma_r3/r4-like"/>
</dbReference>
<keyword evidence="5" id="KW-0804">Transcription</keyword>
<dbReference type="Gene3D" id="1.10.1740.10">
    <property type="match status" value="1"/>
</dbReference>
<dbReference type="CDD" id="cd06171">
    <property type="entry name" value="Sigma70_r4"/>
    <property type="match status" value="1"/>
</dbReference>